<dbReference type="PANTHER" id="PTHR43391">
    <property type="entry name" value="RETINOL DEHYDROGENASE-RELATED"/>
    <property type="match status" value="1"/>
</dbReference>
<evidence type="ECO:0000256" key="2">
    <source>
        <dbReference type="ARBA" id="ARBA00006484"/>
    </source>
</evidence>
<evidence type="ECO:0000256" key="1">
    <source>
        <dbReference type="ARBA" id="ARBA00004606"/>
    </source>
</evidence>
<sequence>MAYQYAKKGANMVLVARRENSLKEVAENAKALGAPDVLHIPADVAKPEDCRRFVEATVSRFSRLDHLVTNAGIVNLCAFEEVTEITNFNQIMASKAAMISFYETLRAEFGPEAQLGPFPVWHKENCAKAIVDAACRGNRVMTDPTWFRVLFMWKLLAPEVMEWFMRMLFVPGPGKSHEETWNKYMLDITGSKSVIHPPAVQSGEVKQD</sequence>
<gene>
    <name evidence="4" type="ORF">A4U43_C02F11180</name>
</gene>
<protein>
    <submittedName>
        <fullName evidence="4">Uncharacterized protein</fullName>
    </submittedName>
</protein>
<organism evidence="4 5">
    <name type="scientific">Asparagus officinalis</name>
    <name type="common">Garden asparagus</name>
    <dbReference type="NCBI Taxonomy" id="4686"/>
    <lineage>
        <taxon>Eukaryota</taxon>
        <taxon>Viridiplantae</taxon>
        <taxon>Streptophyta</taxon>
        <taxon>Embryophyta</taxon>
        <taxon>Tracheophyta</taxon>
        <taxon>Spermatophyta</taxon>
        <taxon>Magnoliopsida</taxon>
        <taxon>Liliopsida</taxon>
        <taxon>Asparagales</taxon>
        <taxon>Asparagaceae</taxon>
        <taxon>Asparagoideae</taxon>
        <taxon>Asparagus</taxon>
    </lineage>
</organism>
<dbReference type="GO" id="GO:0016020">
    <property type="term" value="C:membrane"/>
    <property type="evidence" value="ECO:0007669"/>
    <property type="project" value="UniProtKB-SubCell"/>
</dbReference>
<evidence type="ECO:0000313" key="4">
    <source>
        <dbReference type="EMBL" id="ONK77831.1"/>
    </source>
</evidence>
<keyword evidence="3" id="KW-0560">Oxidoreductase</keyword>
<dbReference type="Pfam" id="PF00106">
    <property type="entry name" value="adh_short"/>
    <property type="match status" value="1"/>
</dbReference>
<dbReference type="EMBL" id="CM007382">
    <property type="protein sequence ID" value="ONK77831.1"/>
    <property type="molecule type" value="Genomic_DNA"/>
</dbReference>
<name>A0A5P1FMC7_ASPOF</name>
<accession>A0A5P1FMC7</accession>
<proteinExistence type="inferred from homology"/>
<dbReference type="AlphaFoldDB" id="A0A5P1FMC7"/>
<dbReference type="SUPFAM" id="SSF51735">
    <property type="entry name" value="NAD(P)-binding Rossmann-fold domains"/>
    <property type="match status" value="1"/>
</dbReference>
<dbReference type="PANTHER" id="PTHR43391:SF91">
    <property type="entry name" value="OS04G0390700 PROTEIN"/>
    <property type="match status" value="1"/>
</dbReference>
<dbReference type="Gene3D" id="3.40.50.720">
    <property type="entry name" value="NAD(P)-binding Rossmann-like Domain"/>
    <property type="match status" value="2"/>
</dbReference>
<dbReference type="GO" id="GO:0016491">
    <property type="term" value="F:oxidoreductase activity"/>
    <property type="evidence" value="ECO:0007669"/>
    <property type="project" value="UniProtKB-KW"/>
</dbReference>
<dbReference type="InterPro" id="IPR002347">
    <property type="entry name" value="SDR_fam"/>
</dbReference>
<dbReference type="OMA" id="WHKENCA"/>
<dbReference type="Gramene" id="ONK77831">
    <property type="protein sequence ID" value="ONK77831"/>
    <property type="gene ID" value="A4U43_C02F11180"/>
</dbReference>
<evidence type="ECO:0000313" key="5">
    <source>
        <dbReference type="Proteomes" id="UP000243459"/>
    </source>
</evidence>
<dbReference type="Proteomes" id="UP000243459">
    <property type="component" value="Chromosome 2"/>
</dbReference>
<keyword evidence="5" id="KW-1185">Reference proteome</keyword>
<comment type="similarity">
    <text evidence="2">Belongs to the short-chain dehydrogenases/reductases (SDR) family.</text>
</comment>
<dbReference type="GO" id="GO:0005829">
    <property type="term" value="C:cytosol"/>
    <property type="evidence" value="ECO:0007669"/>
    <property type="project" value="TreeGrafter"/>
</dbReference>
<evidence type="ECO:0000256" key="3">
    <source>
        <dbReference type="ARBA" id="ARBA00023002"/>
    </source>
</evidence>
<dbReference type="InterPro" id="IPR036291">
    <property type="entry name" value="NAD(P)-bd_dom_sf"/>
</dbReference>
<comment type="subcellular location">
    <subcellularLocation>
        <location evidence="1">Membrane</location>
        <topology evidence="1">Single-pass type II membrane protein</topology>
    </subcellularLocation>
</comment>
<reference evidence="5" key="1">
    <citation type="journal article" date="2017" name="Nat. Commun.">
        <title>The asparagus genome sheds light on the origin and evolution of a young Y chromosome.</title>
        <authorList>
            <person name="Harkess A."/>
            <person name="Zhou J."/>
            <person name="Xu C."/>
            <person name="Bowers J.E."/>
            <person name="Van der Hulst R."/>
            <person name="Ayyampalayam S."/>
            <person name="Mercati F."/>
            <person name="Riccardi P."/>
            <person name="McKain M.R."/>
            <person name="Kakrana A."/>
            <person name="Tang H."/>
            <person name="Ray J."/>
            <person name="Groenendijk J."/>
            <person name="Arikit S."/>
            <person name="Mathioni S.M."/>
            <person name="Nakano M."/>
            <person name="Shan H."/>
            <person name="Telgmann-Rauber A."/>
            <person name="Kanno A."/>
            <person name="Yue Z."/>
            <person name="Chen H."/>
            <person name="Li W."/>
            <person name="Chen Y."/>
            <person name="Xu X."/>
            <person name="Zhang Y."/>
            <person name="Luo S."/>
            <person name="Chen H."/>
            <person name="Gao J."/>
            <person name="Mao Z."/>
            <person name="Pires J.C."/>
            <person name="Luo M."/>
            <person name="Kudrna D."/>
            <person name="Wing R.A."/>
            <person name="Meyers B.C."/>
            <person name="Yi K."/>
            <person name="Kong H."/>
            <person name="Lavrijsen P."/>
            <person name="Sunseri F."/>
            <person name="Falavigna A."/>
            <person name="Ye Y."/>
            <person name="Leebens-Mack J.H."/>
            <person name="Chen G."/>
        </authorList>
    </citation>
    <scope>NUCLEOTIDE SEQUENCE [LARGE SCALE GENOMIC DNA]</scope>
    <source>
        <strain evidence="5">cv. DH0086</strain>
    </source>
</reference>